<dbReference type="Proteomes" id="UP000656042">
    <property type="component" value="Unassembled WGS sequence"/>
</dbReference>
<evidence type="ECO:0000256" key="2">
    <source>
        <dbReference type="SAM" id="Phobius"/>
    </source>
</evidence>
<dbReference type="RefSeq" id="WP_229715810.1">
    <property type="nucleotide sequence ID" value="NZ_BMMX01000009.1"/>
</dbReference>
<evidence type="ECO:0000313" key="3">
    <source>
        <dbReference type="EMBL" id="GGK91717.1"/>
    </source>
</evidence>
<sequence length="297" mass="31246">MPDDDRSSGRHFSAGPFPAGDGRRHLAEIAIPAAVILAGVLVVVAFGIVVARAMRSDPPAALPLPQPPALGGLDSSPPDQAVIPLPSPSSSSPSPSPSPTRATSPPPPATSPPPDTGTVTVARGDVPAVVDLPSEGRRDWVHWGQQNAFSQERDADGGFDIVEGRPQAPRFRHALSPQRFRWEGGSPVPHSDGTPTGIRTCGDGNGFTLSAPAGTGERTLRVYVGVFAGRGRLEAALSTGGGTRVQRLEERDNRMSTAMFVIDYRAPRDGRLTVTWRTDRSFDDDCGGVALEAATLR</sequence>
<feature type="region of interest" description="Disordered" evidence="1">
    <location>
        <begin position="1"/>
        <end position="21"/>
    </location>
</feature>
<dbReference type="AlphaFoldDB" id="A0A8J3C0K3"/>
<keyword evidence="2" id="KW-0812">Transmembrane</keyword>
<proteinExistence type="predicted"/>
<dbReference type="EMBL" id="BMMX01000009">
    <property type="protein sequence ID" value="GGK91717.1"/>
    <property type="molecule type" value="Genomic_DNA"/>
</dbReference>
<gene>
    <name evidence="3" type="ORF">GCM10012284_27040</name>
</gene>
<evidence type="ECO:0008006" key="5">
    <source>
        <dbReference type="Google" id="ProtNLM"/>
    </source>
</evidence>
<evidence type="ECO:0000313" key="4">
    <source>
        <dbReference type="Proteomes" id="UP000656042"/>
    </source>
</evidence>
<comment type="caution">
    <text evidence="3">The sequence shown here is derived from an EMBL/GenBank/DDBJ whole genome shotgun (WGS) entry which is preliminary data.</text>
</comment>
<keyword evidence="4" id="KW-1185">Reference proteome</keyword>
<reference evidence="3" key="2">
    <citation type="submission" date="2020-09" db="EMBL/GenBank/DDBJ databases">
        <authorList>
            <person name="Sun Q."/>
            <person name="Zhou Y."/>
        </authorList>
    </citation>
    <scope>NUCLEOTIDE SEQUENCE</scope>
    <source>
        <strain evidence="3">CGMCC 4.7299</strain>
    </source>
</reference>
<keyword evidence="2" id="KW-1133">Transmembrane helix</keyword>
<organism evidence="3 4">
    <name type="scientific">Mangrovihabitans endophyticus</name>
    <dbReference type="NCBI Taxonomy" id="1751298"/>
    <lineage>
        <taxon>Bacteria</taxon>
        <taxon>Bacillati</taxon>
        <taxon>Actinomycetota</taxon>
        <taxon>Actinomycetes</taxon>
        <taxon>Micromonosporales</taxon>
        <taxon>Micromonosporaceae</taxon>
        <taxon>Mangrovihabitans</taxon>
    </lineage>
</organism>
<protein>
    <recommendedName>
        <fullName evidence="5">NPCBM/NEW2 domain-containing protein</fullName>
    </recommendedName>
</protein>
<feature type="compositionally biased region" description="Pro residues" evidence="1">
    <location>
        <begin position="94"/>
        <end position="115"/>
    </location>
</feature>
<name>A0A8J3C0K3_9ACTN</name>
<accession>A0A8J3C0K3</accession>
<evidence type="ECO:0000256" key="1">
    <source>
        <dbReference type="SAM" id="MobiDB-lite"/>
    </source>
</evidence>
<feature type="transmembrane region" description="Helical" evidence="2">
    <location>
        <begin position="29"/>
        <end position="51"/>
    </location>
</feature>
<keyword evidence="2" id="KW-0472">Membrane</keyword>
<reference evidence="3" key="1">
    <citation type="journal article" date="2014" name="Int. J. Syst. Evol. Microbiol.">
        <title>Complete genome sequence of Corynebacterium casei LMG S-19264T (=DSM 44701T), isolated from a smear-ripened cheese.</title>
        <authorList>
            <consortium name="US DOE Joint Genome Institute (JGI-PGF)"/>
            <person name="Walter F."/>
            <person name="Albersmeier A."/>
            <person name="Kalinowski J."/>
            <person name="Ruckert C."/>
        </authorList>
    </citation>
    <scope>NUCLEOTIDE SEQUENCE</scope>
    <source>
        <strain evidence="3">CGMCC 4.7299</strain>
    </source>
</reference>
<feature type="region of interest" description="Disordered" evidence="1">
    <location>
        <begin position="64"/>
        <end position="121"/>
    </location>
</feature>